<evidence type="ECO:0000256" key="1">
    <source>
        <dbReference type="SAM" id="MobiDB-lite"/>
    </source>
</evidence>
<feature type="transmembrane region" description="Helical" evidence="2">
    <location>
        <begin position="544"/>
        <end position="568"/>
    </location>
</feature>
<keyword evidence="2" id="KW-1133">Transmembrane helix</keyword>
<feature type="transmembrane region" description="Helical" evidence="2">
    <location>
        <begin position="59"/>
        <end position="90"/>
    </location>
</feature>
<sequence>MTLNRPAQGWLLVSQLGVVLPLAHHTPPWTLGIFALCLLWRVGIYLGRVARPPRALINLLGLGAILTLVGVMESLGTMSALINLLLLAYALKAIESTTRADLTVVVITGYFLIGMQLIHQFNPAIALQLILLTVLNTTPLLAQYRPDTPLRVVRQAMVMILMSLPLALLLFMVVPRLSPIWQIQSPALARTGLSDSLALGDLAQLSRSDRLVFRARFDGPPPPPEARYWRALVLEHYDGTRWQANTPPPRTGSRPDLEHWPSGGPDTPWQAYQLLVEPNPNPWLPSLKGSISEDPQVIALEDQLLNWRVPRHSRTAIALLWPSTSAQAPPLTEAARQRLLQLPAEGEPRARAWAEKLRDQYPDANARLNAIMAPFSQAPFRYTLKPPALGPDPIDGFLFDHQAGFCAHYASAMVFVARAAGIPARMVSGYQGGELSPSGQLLSVYQFNAHAWTEVYLEQTGWQRIDPTAAVAPARIEQGPEAALGEEAHLLSEDAWLSGRGSAWSVQIRGWLAQLDYQWSQWVMGFDEHRQLALWQRWLGGLSLLKGVGVILAALVLLALGQLALTLWRQRPPRVETPVRLYRQTLKRLERLGAGILPGEGPLTHLARLRRGHPELAAALAPLCQAFVSLRYETDSTDDKGDVEQQLKAFRHHRRRFHRALRRRKPAPAGPE</sequence>
<comment type="caution">
    <text evidence="4">The sequence shown here is derived from an EMBL/GenBank/DDBJ whole genome shotgun (WGS) entry which is preliminary data.</text>
</comment>
<evidence type="ECO:0000313" key="4">
    <source>
        <dbReference type="EMBL" id="GAA5187307.1"/>
    </source>
</evidence>
<feature type="transmembrane region" description="Helical" evidence="2">
    <location>
        <begin position="125"/>
        <end position="144"/>
    </location>
</feature>
<keyword evidence="5" id="KW-1185">Reference proteome</keyword>
<evidence type="ECO:0000259" key="3">
    <source>
        <dbReference type="SMART" id="SM00460"/>
    </source>
</evidence>
<evidence type="ECO:0000313" key="5">
    <source>
        <dbReference type="Proteomes" id="UP001501600"/>
    </source>
</evidence>
<evidence type="ECO:0000256" key="2">
    <source>
        <dbReference type="SAM" id="Phobius"/>
    </source>
</evidence>
<feature type="region of interest" description="Disordered" evidence="1">
    <location>
        <begin position="241"/>
        <end position="263"/>
    </location>
</feature>
<feature type="transmembrane region" description="Helical" evidence="2">
    <location>
        <begin position="102"/>
        <end position="118"/>
    </location>
</feature>
<feature type="transmembrane region" description="Helical" evidence="2">
    <location>
        <begin position="29"/>
        <end position="47"/>
    </location>
</feature>
<accession>A0ABP9RU97</accession>
<dbReference type="PANTHER" id="PTHR42736">
    <property type="entry name" value="PROTEIN-GLUTAMINE GAMMA-GLUTAMYLTRANSFERASE"/>
    <property type="match status" value="1"/>
</dbReference>
<protein>
    <submittedName>
        <fullName evidence="4">DUF3488 and transglutaminase-like domain-containing protein</fullName>
    </submittedName>
</protein>
<dbReference type="RefSeq" id="WP_345315438.1">
    <property type="nucleotide sequence ID" value="NZ_BAABLF010000005.1"/>
</dbReference>
<name>A0ABP9RU97_9GAMM</name>
<dbReference type="EMBL" id="BAABLF010000005">
    <property type="protein sequence ID" value="GAA5187307.1"/>
    <property type="molecule type" value="Genomic_DNA"/>
</dbReference>
<dbReference type="Pfam" id="PF11992">
    <property type="entry name" value="TgpA_N"/>
    <property type="match status" value="1"/>
</dbReference>
<dbReference type="InterPro" id="IPR021878">
    <property type="entry name" value="TgpA_N"/>
</dbReference>
<dbReference type="InterPro" id="IPR025403">
    <property type="entry name" value="TgpA-like_C"/>
</dbReference>
<organism evidence="4 5">
    <name type="scientific">Ferrimonas gelatinilytica</name>
    <dbReference type="NCBI Taxonomy" id="1255257"/>
    <lineage>
        <taxon>Bacteria</taxon>
        <taxon>Pseudomonadati</taxon>
        <taxon>Pseudomonadota</taxon>
        <taxon>Gammaproteobacteria</taxon>
        <taxon>Alteromonadales</taxon>
        <taxon>Ferrimonadaceae</taxon>
        <taxon>Ferrimonas</taxon>
    </lineage>
</organism>
<dbReference type="InterPro" id="IPR038765">
    <property type="entry name" value="Papain-like_cys_pep_sf"/>
</dbReference>
<dbReference type="Gene3D" id="3.10.620.30">
    <property type="match status" value="1"/>
</dbReference>
<keyword evidence="2" id="KW-0472">Membrane</keyword>
<gene>
    <name evidence="4" type="ORF">GCM10025772_04670</name>
</gene>
<proteinExistence type="predicted"/>
<dbReference type="Pfam" id="PF01841">
    <property type="entry name" value="Transglut_core"/>
    <property type="match status" value="1"/>
</dbReference>
<dbReference type="InterPro" id="IPR052901">
    <property type="entry name" value="Bact_TGase-like"/>
</dbReference>
<dbReference type="Pfam" id="PF13559">
    <property type="entry name" value="DUF4129"/>
    <property type="match status" value="1"/>
</dbReference>
<dbReference type="InterPro" id="IPR002931">
    <property type="entry name" value="Transglutaminase-like"/>
</dbReference>
<feature type="domain" description="Transglutaminase-like" evidence="3">
    <location>
        <begin position="398"/>
        <end position="469"/>
    </location>
</feature>
<dbReference type="PANTHER" id="PTHR42736:SF1">
    <property type="entry name" value="PROTEIN-GLUTAMINE GAMMA-GLUTAMYLTRANSFERASE"/>
    <property type="match status" value="1"/>
</dbReference>
<dbReference type="SMART" id="SM00460">
    <property type="entry name" value="TGc"/>
    <property type="match status" value="1"/>
</dbReference>
<reference evidence="5" key="1">
    <citation type="journal article" date="2019" name="Int. J. Syst. Evol. Microbiol.">
        <title>The Global Catalogue of Microorganisms (GCM) 10K type strain sequencing project: providing services to taxonomists for standard genome sequencing and annotation.</title>
        <authorList>
            <consortium name="The Broad Institute Genomics Platform"/>
            <consortium name="The Broad Institute Genome Sequencing Center for Infectious Disease"/>
            <person name="Wu L."/>
            <person name="Ma J."/>
        </authorList>
    </citation>
    <scope>NUCLEOTIDE SEQUENCE [LARGE SCALE GENOMIC DNA]</scope>
    <source>
        <strain evidence="5">JCM 18720</strain>
    </source>
</reference>
<feature type="transmembrane region" description="Helical" evidence="2">
    <location>
        <begin position="156"/>
        <end position="174"/>
    </location>
</feature>
<dbReference type="Proteomes" id="UP001501600">
    <property type="component" value="Unassembled WGS sequence"/>
</dbReference>
<keyword evidence="2" id="KW-0812">Transmembrane</keyword>
<dbReference type="SUPFAM" id="SSF54001">
    <property type="entry name" value="Cysteine proteinases"/>
    <property type="match status" value="1"/>
</dbReference>